<evidence type="ECO:0000313" key="9">
    <source>
        <dbReference type="Proteomes" id="UP000305524"/>
    </source>
</evidence>
<accession>A0A654BC51</accession>
<sequence length="166" mass="19064">MMKKALQYIFILFTLVTLSYVIYINYEKQKEIKNNKQVISEVAKRYDIPDWIPLSIADHETKFNRKAIGDNGTSFGLFQLHRGGLAPAQLSEESLVDSRINTTIAISSMVKSYERGVKKGLQDWELLKYVANTSGWPGNLGGEWTDNNTKYNKGLEQSYQLYKKEK</sequence>
<dbReference type="Proteomes" id="UP000437562">
    <property type="component" value="Unassembled WGS sequence"/>
</dbReference>
<dbReference type="EMBL" id="ACMP01000077">
    <property type="protein sequence ID" value="EEL70398.1"/>
    <property type="molecule type" value="Genomic_DNA"/>
</dbReference>
<reference evidence="4 7" key="2">
    <citation type="submission" date="2016-01" db="EMBL/GenBank/DDBJ databases">
        <authorList>
            <person name="McClelland M."/>
            <person name="Jain A."/>
            <person name="Saraogi P."/>
            <person name="Mendelson R."/>
            <person name="Westerman R."/>
            <person name="SanMiguel P."/>
            <person name="Csonka L."/>
        </authorList>
    </citation>
    <scope>NUCLEOTIDE SEQUENCE [LARGE SCALE GENOMIC DNA]</scope>
    <source>
        <strain evidence="4 7">PE8-15</strain>
    </source>
</reference>
<dbReference type="Proteomes" id="UP000065797">
    <property type="component" value="Unassembled WGS sequence"/>
</dbReference>
<dbReference type="SUPFAM" id="SSF53955">
    <property type="entry name" value="Lysozyme-like"/>
    <property type="match status" value="1"/>
</dbReference>
<reference evidence="2 8" key="3">
    <citation type="submission" date="2017-04" db="EMBL/GenBank/DDBJ databases">
        <title>The Characteristic of a Fine Plant Growth-Promoting Rhizobacteria Bacillus mycoides Gnyt1 and its Whole Genome Sequencing Analysis.</title>
        <authorList>
            <person name="Li J.H."/>
            <person name="Yao T."/>
        </authorList>
    </citation>
    <scope>NUCLEOTIDE SEQUENCE [LARGE SCALE GENOMIC DNA]</scope>
    <source>
        <strain evidence="2 8">Gnyt1</strain>
    </source>
</reference>
<evidence type="ECO:0000313" key="10">
    <source>
        <dbReference type="Proteomes" id="UP000437562"/>
    </source>
</evidence>
<keyword evidence="1" id="KW-0472">Membrane</keyword>
<dbReference type="Gene3D" id="1.10.530.10">
    <property type="match status" value="1"/>
</dbReference>
<dbReference type="Proteomes" id="UP000001753">
    <property type="component" value="Chromosome"/>
</dbReference>
<keyword evidence="1" id="KW-1133">Transmembrane helix</keyword>
<dbReference type="Proteomes" id="UP000192932">
    <property type="component" value="Chromosome"/>
</dbReference>
<evidence type="ECO:0000313" key="4">
    <source>
        <dbReference type="EMBL" id="KWU56533.1"/>
    </source>
</evidence>
<feature type="transmembrane region" description="Helical" evidence="1">
    <location>
        <begin position="6"/>
        <end position="26"/>
    </location>
</feature>
<name>A0A0A0WNT3_BACMY</name>
<evidence type="ECO:0000313" key="6">
    <source>
        <dbReference type="EMBL" id="VXC78036.1"/>
    </source>
</evidence>
<organism evidence="3">
    <name type="scientific">Bacillus mycoides</name>
    <dbReference type="NCBI Taxonomy" id="1405"/>
    <lineage>
        <taxon>Bacteria</taxon>
        <taxon>Bacillati</taxon>
        <taxon>Bacillota</taxon>
        <taxon>Bacilli</taxon>
        <taxon>Bacillales</taxon>
        <taxon>Bacillaceae</taxon>
        <taxon>Bacillus</taxon>
        <taxon>Bacillus cereus group</taxon>
    </lineage>
</organism>
<evidence type="ECO:0000256" key="1">
    <source>
        <dbReference type="SAM" id="Phobius"/>
    </source>
</evidence>
<dbReference type="KEGG" id="bww:bwei_2172"/>
<keyword evidence="1" id="KW-0812">Transmembrane</keyword>
<dbReference type="InterPro" id="IPR023346">
    <property type="entry name" value="Lysozyme-like_dom_sf"/>
</dbReference>
<evidence type="ECO:0000313" key="3">
    <source>
        <dbReference type="EMBL" id="EEL70398.1"/>
    </source>
</evidence>
<evidence type="ECO:0000313" key="7">
    <source>
        <dbReference type="Proteomes" id="UP000065797"/>
    </source>
</evidence>
<reference evidence="3" key="1">
    <citation type="journal article" date="2012" name="Genome Res.">
        <title>Genomic characterization of the Bacillus cereus sensu lato species: Backdrop to the evolution of Bacillus anthracis.</title>
        <authorList>
            <person name="Zwick M.E."/>
            <person name="Joseph S.J."/>
            <person name="Didelot X."/>
            <person name="Chen P.E."/>
            <person name="Bishop-Lilly K.A."/>
            <person name="Stewart A.C."/>
            <person name="Willner K."/>
            <person name="Nolan N."/>
            <person name="Lentz S."/>
            <person name="Thomason M.K."/>
            <person name="Sozhamannan S."/>
            <person name="Mateczun A.J."/>
            <person name="Du L."/>
            <person name="Read T.D."/>
        </authorList>
    </citation>
    <scope>NUCLEOTIDE SEQUENCE [LARGE SCALE GENOMIC DNA]</scope>
    <source>
        <strain evidence="3">AH603</strain>
    </source>
</reference>
<dbReference type="EMBL" id="CABWMC010000032">
    <property type="protein sequence ID" value="VXC78036.1"/>
    <property type="molecule type" value="Genomic_DNA"/>
</dbReference>
<dbReference type="RefSeq" id="WP_002032582.1">
    <property type="nucleotide sequence ID" value="NZ_CAKJWQ010000025.1"/>
</dbReference>
<accession>A0A120ECV3</accession>
<dbReference type="AlphaFoldDB" id="A0A0A0WNT3"/>
<evidence type="ECO:0000313" key="5">
    <source>
        <dbReference type="EMBL" id="TKI79626.1"/>
    </source>
</evidence>
<dbReference type="EMBL" id="SZOD01001071">
    <property type="protein sequence ID" value="TKI79626.1"/>
    <property type="molecule type" value="Genomic_DNA"/>
</dbReference>
<reference evidence="5 9" key="4">
    <citation type="journal article" date="2019" name="Environ. Microbiol.">
        <title>An active ?-lactamase is a part of an orchestrated cell wall stress resistance network of Bacillus subtilis and related rhizosphere species.</title>
        <authorList>
            <person name="Bucher T."/>
            <person name="Keren-Paz A."/>
            <person name="Hausser J."/>
            <person name="Olender T."/>
            <person name="Cytryn E."/>
            <person name="Kolodkin-Gal I."/>
        </authorList>
    </citation>
    <scope>NUCLEOTIDE SEQUENCE [LARGE SCALE GENOMIC DNA]</scope>
    <source>
        <strain evidence="5 9">I186</strain>
    </source>
</reference>
<accession>A0A0A0WNT3</accession>
<evidence type="ECO:0000313" key="8">
    <source>
        <dbReference type="Proteomes" id="UP000192932"/>
    </source>
</evidence>
<accession>C2XVA4</accession>
<dbReference type="EMBL" id="CP020743">
    <property type="protein sequence ID" value="ARJ22486.1"/>
    <property type="molecule type" value="Genomic_DNA"/>
</dbReference>
<dbReference type="Proteomes" id="UP000305524">
    <property type="component" value="Unassembled WGS sequence"/>
</dbReference>
<proteinExistence type="predicted"/>
<evidence type="ECO:0000313" key="2">
    <source>
        <dbReference type="EMBL" id="ARJ22486.1"/>
    </source>
</evidence>
<gene>
    <name evidence="4" type="ORF">AWW70_22290</name>
    <name evidence="2" type="ORF">B7492_15195</name>
    <name evidence="6" type="ORF">BACI71_70350</name>
    <name evidence="3" type="ORF">bcere0026_26280</name>
    <name evidence="5" type="ORF">FC701_31090</name>
</gene>
<protein>
    <submittedName>
        <fullName evidence="2 3">Invasion protein</fullName>
    </submittedName>
</protein>
<dbReference type="EMBL" id="LRPH01000081">
    <property type="protein sequence ID" value="KWU56533.1"/>
    <property type="molecule type" value="Genomic_DNA"/>
</dbReference>
<reference evidence="6 10" key="5">
    <citation type="submission" date="2019-10" db="EMBL/GenBank/DDBJ databases">
        <authorList>
            <person name="Karimi E."/>
        </authorList>
    </citation>
    <scope>NUCLEOTIDE SEQUENCE [LARGE SCALE GENOMIC DNA]</scope>
    <source>
        <strain evidence="6">Bacillus sp. 71</strain>
    </source>
</reference>